<dbReference type="Proteomes" id="UP000177745">
    <property type="component" value="Unassembled WGS sequence"/>
</dbReference>
<reference evidence="2 3" key="1">
    <citation type="journal article" date="2016" name="Nat. Commun.">
        <title>Thousands of microbial genomes shed light on interconnected biogeochemical processes in an aquifer system.</title>
        <authorList>
            <person name="Anantharaman K."/>
            <person name="Brown C.T."/>
            <person name="Hug L.A."/>
            <person name="Sharon I."/>
            <person name="Castelle C.J."/>
            <person name="Probst A.J."/>
            <person name="Thomas B.C."/>
            <person name="Singh A."/>
            <person name="Wilkins M.J."/>
            <person name="Karaoz U."/>
            <person name="Brodie E.L."/>
            <person name="Williams K.H."/>
            <person name="Hubbard S.S."/>
            <person name="Banfield J.F."/>
        </authorList>
    </citation>
    <scope>NUCLEOTIDE SEQUENCE [LARGE SCALE GENOMIC DNA]</scope>
</reference>
<evidence type="ECO:0000256" key="1">
    <source>
        <dbReference type="SAM" id="SignalP"/>
    </source>
</evidence>
<evidence type="ECO:0000313" key="3">
    <source>
        <dbReference type="Proteomes" id="UP000177745"/>
    </source>
</evidence>
<organism evidence="2 3">
    <name type="scientific">Candidatus Yanofskybacteria bacterium RIFCSPLOWO2_12_FULL_43_11b</name>
    <dbReference type="NCBI Taxonomy" id="1802710"/>
    <lineage>
        <taxon>Bacteria</taxon>
        <taxon>Candidatus Yanofskyibacteriota</taxon>
    </lineage>
</organism>
<sequence>MSNLLKGNRVGLIKTAAVLTAAATVLSLSGVLSLTAFAVAPSDYGLKEGDTISAAGSDDPDVYIVNDWGYKRLFLNPQIFNLYGHLGGFSAVKNVSPATRDAFGTSGLFRVDGTEKVYGIESTGEDTSVLHWVNTSGAQAVADDANFFKKVFVINQAEFNLYTLGSNYTSVNQVPSYSRVPGTTPTPTGPLSVSLAPGNPAAQTITNNAVGVEMLRVRVSGSGTVNTMTVKRLGAGTTGDFGDVYVYDGATRLVSGKSLSTSSGEATFLLNVAVNGTKDLSVVADMSTGGAGNVNYFSLTGVTAAGGSTVGGVPINGNNFAISGASSGGVTVTRSGSLFNPTVGQKGALLSEFKLTANTEAASVKRLTMINDGTVKYSDITNLKLKTNVGSSEWSGTMTSGGYAVFDLGSGYNIAKGGNAIFSVYGDVAGKKDETINLFFEYSTDILAIGDQYGQGMAITNSELDETTDRTDLTLQGGALTLVFNGPSATTVGTQATDVTLLRYAMTAAANIEVKKTEFTLCVDTTGNGAFDTASDESLWDDLTDFKVWNEDTNTVIMGPKDGTAFDDVDDSGSCPDSVAGAQETFTDTFDLFAGQTLNLKVTADFDTSLDGTLTQSGSIVKVVLDDYSDDAGVTVMKYSGTNTAVAAADIVPRADISGANITLTSSALTLSLAGNPSDQTKIRGTQDIDAVGITFAAGQASALNVTTIKLTGYASDEVAGTFVAGVDGNGNDSGTSVANAISNVELYEATTGILIAGANKVTNNSLGTADTGTMTFGNLNWNIPAGTSKTMLVRVDLSNNTASGTAGDGYAFDIAAVGDVTSLDSDSNTVNAGNAKVNGTAAAPTNVLTVKNSGSMTIATSADSPSKGAIYWGQQNAPISKFRLSATDEGQYIEKLTFMAPPAADEANDAAANVNEVVLTYKNKAGSPLTTTQSFGSAASVNFNWSGTDVNRPYVPQDSSLDIAVNANMKTKAQGATQDAASAVFFSLDLDDKYNGSTANGFRAVGEGSGTVLDGASTNIDETAGANNQYVYRVFPKLEVVSVPTPYSLSGTPTVFKFSVTAMGLADSNLRFDNVAAGSGSIKFEILSSGNAGGDSSVTTYDDSNSEIIDTATLTDDGNSSGDASYSMDFSSKIIEIQGGSTKTFRIQLNGTSVYDEPAGNGEAGDYFQVVLRDTTADDTALVNWVGNYAGADTAADTASTAGVLRSVPLFGPNFTR</sequence>
<protein>
    <submittedName>
        <fullName evidence="2">Uncharacterized protein</fullName>
    </submittedName>
</protein>
<name>A0A1F8H718_9BACT</name>
<dbReference type="InterPro" id="IPR006311">
    <property type="entry name" value="TAT_signal"/>
</dbReference>
<feature type="chain" id="PRO_5009535760" evidence="1">
    <location>
        <begin position="39"/>
        <end position="1218"/>
    </location>
</feature>
<comment type="caution">
    <text evidence="2">The sequence shown here is derived from an EMBL/GenBank/DDBJ whole genome shotgun (WGS) entry which is preliminary data.</text>
</comment>
<evidence type="ECO:0000313" key="2">
    <source>
        <dbReference type="EMBL" id="OGN33385.1"/>
    </source>
</evidence>
<gene>
    <name evidence="2" type="ORF">A3G51_01055</name>
</gene>
<dbReference type="AlphaFoldDB" id="A0A1F8H718"/>
<dbReference type="EMBL" id="MGKY01000018">
    <property type="protein sequence ID" value="OGN33385.1"/>
    <property type="molecule type" value="Genomic_DNA"/>
</dbReference>
<dbReference type="PROSITE" id="PS51318">
    <property type="entry name" value="TAT"/>
    <property type="match status" value="1"/>
</dbReference>
<accession>A0A1F8H718</accession>
<proteinExistence type="predicted"/>
<keyword evidence="1" id="KW-0732">Signal</keyword>
<feature type="signal peptide" evidence="1">
    <location>
        <begin position="1"/>
        <end position="38"/>
    </location>
</feature>